<dbReference type="KEGG" id="mfu:LILAB_27720"/>
<feature type="compositionally biased region" description="Gly residues" evidence="1">
    <location>
        <begin position="138"/>
        <end position="148"/>
    </location>
</feature>
<feature type="region of interest" description="Disordered" evidence="1">
    <location>
        <begin position="122"/>
        <end position="148"/>
    </location>
</feature>
<sequence length="148" mass="15779">MSDSAPLFLLNNTGMMIIKGTVSHSGSPFSKSDTWKVNGLLEPGCLQQLGNVSFGSLADYWWVDVQLVDSSHVQIFARECTLASRVDTGFNCVLSVSKYYVNCVFPSGLCYFSTMSLGQAPDGDSPGKLQRGDCGCSKHGGGGPRGPE</sequence>
<gene>
    <name evidence="2" type="ordered locus">LILAB_27720</name>
</gene>
<organism evidence="2 3">
    <name type="scientific">Myxococcus fulvus (strain ATCC BAA-855 / HW-1)</name>
    <dbReference type="NCBI Taxonomy" id="483219"/>
    <lineage>
        <taxon>Bacteria</taxon>
        <taxon>Pseudomonadati</taxon>
        <taxon>Myxococcota</taxon>
        <taxon>Myxococcia</taxon>
        <taxon>Myxococcales</taxon>
        <taxon>Cystobacterineae</taxon>
        <taxon>Myxococcaceae</taxon>
        <taxon>Myxococcus</taxon>
    </lineage>
</organism>
<evidence type="ECO:0000313" key="2">
    <source>
        <dbReference type="EMBL" id="AEI67431.1"/>
    </source>
</evidence>
<accession>F8CG79</accession>
<dbReference type="AlphaFoldDB" id="F8CG79"/>
<proteinExistence type="predicted"/>
<evidence type="ECO:0000313" key="3">
    <source>
        <dbReference type="Proteomes" id="UP000000488"/>
    </source>
</evidence>
<dbReference type="HOGENOM" id="CLU_1756884_0_0_7"/>
<reference evidence="2 3" key="1">
    <citation type="journal article" date="2011" name="J. Bacteriol.">
        <title>Genome sequence of the halotolerant marine bacterium Myxococcus fulvus HW-1.</title>
        <authorList>
            <person name="Li Z.F."/>
            <person name="Li X."/>
            <person name="Liu H."/>
            <person name="Liu X."/>
            <person name="Han K."/>
            <person name="Wu Z.H."/>
            <person name="Hu W."/>
            <person name="Li F.F."/>
            <person name="Li Y.Z."/>
        </authorList>
    </citation>
    <scope>NUCLEOTIDE SEQUENCE [LARGE SCALE GENOMIC DNA]</scope>
    <source>
        <strain evidence="3">ATCC BAA-855 / HW-1</strain>
    </source>
</reference>
<dbReference type="Proteomes" id="UP000000488">
    <property type="component" value="Chromosome"/>
</dbReference>
<evidence type="ECO:0000256" key="1">
    <source>
        <dbReference type="SAM" id="MobiDB-lite"/>
    </source>
</evidence>
<dbReference type="EMBL" id="CP002830">
    <property type="protein sequence ID" value="AEI67431.1"/>
    <property type="molecule type" value="Genomic_DNA"/>
</dbReference>
<name>F8CG79_MYXFH</name>
<protein>
    <submittedName>
        <fullName evidence="2">Uncharacterized protein</fullName>
    </submittedName>
</protein>